<protein>
    <recommendedName>
        <fullName evidence="1">Dynein light chain</fullName>
    </recommendedName>
</protein>
<keyword evidence="1" id="KW-0243">Dynein</keyword>
<comment type="subcellular location">
    <subcellularLocation>
        <location evidence="1">Cytoplasm</location>
        <location evidence="1">Cytoskeleton</location>
    </subcellularLocation>
</comment>
<dbReference type="InterPro" id="IPR001372">
    <property type="entry name" value="Dynein_light_chain_typ-1/2"/>
</dbReference>
<evidence type="ECO:0000313" key="3">
    <source>
        <dbReference type="Proteomes" id="UP000824469"/>
    </source>
</evidence>
<dbReference type="PANTHER" id="PTHR11886">
    <property type="entry name" value="DYNEIN LIGHT CHAIN"/>
    <property type="match status" value="1"/>
</dbReference>
<dbReference type="SUPFAM" id="SSF54648">
    <property type="entry name" value="DLC"/>
    <property type="match status" value="1"/>
</dbReference>
<dbReference type="AlphaFoldDB" id="A0AA38GRD4"/>
<dbReference type="Proteomes" id="UP000824469">
    <property type="component" value="Unassembled WGS sequence"/>
</dbReference>
<keyword evidence="1" id="KW-0963">Cytoplasm</keyword>
<organism evidence="2 3">
    <name type="scientific">Taxus chinensis</name>
    <name type="common">Chinese yew</name>
    <name type="synonym">Taxus wallichiana var. chinensis</name>
    <dbReference type="NCBI Taxonomy" id="29808"/>
    <lineage>
        <taxon>Eukaryota</taxon>
        <taxon>Viridiplantae</taxon>
        <taxon>Streptophyta</taxon>
        <taxon>Embryophyta</taxon>
        <taxon>Tracheophyta</taxon>
        <taxon>Spermatophyta</taxon>
        <taxon>Pinopsida</taxon>
        <taxon>Pinidae</taxon>
        <taxon>Conifers II</taxon>
        <taxon>Cupressales</taxon>
        <taxon>Taxaceae</taxon>
        <taxon>Taxus</taxon>
    </lineage>
</organism>
<evidence type="ECO:0000256" key="1">
    <source>
        <dbReference type="RuleBase" id="RU365010"/>
    </source>
</evidence>
<dbReference type="GO" id="GO:0005868">
    <property type="term" value="C:cytoplasmic dynein complex"/>
    <property type="evidence" value="ECO:0007669"/>
    <property type="project" value="TreeGrafter"/>
</dbReference>
<dbReference type="PANTHER" id="PTHR11886:SF80">
    <property type="entry name" value="OS01G0555600 PROTEIN"/>
    <property type="match status" value="1"/>
</dbReference>
<dbReference type="Pfam" id="PF01221">
    <property type="entry name" value="Dynein_light"/>
    <property type="match status" value="1"/>
</dbReference>
<keyword evidence="3" id="KW-1185">Reference proteome</keyword>
<accession>A0AA38GRD4</accession>
<dbReference type="Gene3D" id="3.30.740.10">
    <property type="entry name" value="Protein Inhibitor Of Neuronal Nitric Oxide Synthase"/>
    <property type="match status" value="1"/>
</dbReference>
<comment type="caution">
    <text evidence="2">The sequence shown here is derived from an EMBL/GenBank/DDBJ whole genome shotgun (WGS) entry which is preliminary data.</text>
</comment>
<reference evidence="2 3" key="1">
    <citation type="journal article" date="2021" name="Nat. Plants">
        <title>The Taxus genome provides insights into paclitaxel biosynthesis.</title>
        <authorList>
            <person name="Xiong X."/>
            <person name="Gou J."/>
            <person name="Liao Q."/>
            <person name="Li Y."/>
            <person name="Zhou Q."/>
            <person name="Bi G."/>
            <person name="Li C."/>
            <person name="Du R."/>
            <person name="Wang X."/>
            <person name="Sun T."/>
            <person name="Guo L."/>
            <person name="Liang H."/>
            <person name="Lu P."/>
            <person name="Wu Y."/>
            <person name="Zhang Z."/>
            <person name="Ro D.K."/>
            <person name="Shang Y."/>
            <person name="Huang S."/>
            <person name="Yan J."/>
        </authorList>
    </citation>
    <scope>NUCLEOTIDE SEQUENCE [LARGE SCALE GENOMIC DNA]</scope>
    <source>
        <strain evidence="2">Ta-2019</strain>
    </source>
</reference>
<comment type="similarity">
    <text evidence="1">Belongs to the dynein light chain family.</text>
</comment>
<dbReference type="FunFam" id="3.30.740.10:FF:000003">
    <property type="entry name" value="Dynein light chain"/>
    <property type="match status" value="1"/>
</dbReference>
<proteinExistence type="inferred from homology"/>
<evidence type="ECO:0000313" key="2">
    <source>
        <dbReference type="EMBL" id="KAH9327008.1"/>
    </source>
</evidence>
<name>A0AA38GRD4_TAXCH</name>
<keyword evidence="1" id="KW-0505">Motor protein</keyword>
<dbReference type="OMA" id="EQQDHHD"/>
<dbReference type="GO" id="GO:0005874">
    <property type="term" value="C:microtubule"/>
    <property type="evidence" value="ECO:0007669"/>
    <property type="project" value="UniProtKB-KW"/>
</dbReference>
<sequence length="141" mass="15834">MDVDSCIHIQDNVVKKEQEEQRKKSMAVMRMKAVDVNIAALAAVLRVKVKMAAMPPLMQAQAFRCARKTLDAMDRKPAKSSSFRLALALKQEFDECYGPAWHCIAGRSFGSFVTHSFGGFLYFSLDNLSILLFKTTVQLVQ</sequence>
<keyword evidence="1" id="KW-0493">Microtubule</keyword>
<gene>
    <name evidence="2" type="ORF">KI387_007186</name>
</gene>
<dbReference type="GO" id="GO:0045505">
    <property type="term" value="F:dynein intermediate chain binding"/>
    <property type="evidence" value="ECO:0007669"/>
    <property type="project" value="TreeGrafter"/>
</dbReference>
<keyword evidence="1" id="KW-0206">Cytoskeleton</keyword>
<dbReference type="EMBL" id="JAHRHJ020000002">
    <property type="protein sequence ID" value="KAH9327008.1"/>
    <property type="molecule type" value="Genomic_DNA"/>
</dbReference>
<dbReference type="GO" id="GO:0007017">
    <property type="term" value="P:microtubule-based process"/>
    <property type="evidence" value="ECO:0007669"/>
    <property type="project" value="InterPro"/>
</dbReference>
<dbReference type="SMART" id="SM01375">
    <property type="entry name" value="Dynein_light"/>
    <property type="match status" value="1"/>
</dbReference>
<dbReference type="InterPro" id="IPR037177">
    <property type="entry name" value="DLC_sf"/>
</dbReference>